<protein>
    <submittedName>
        <fullName evidence="2">Cupin-like domain-containing protein</fullName>
    </submittedName>
</protein>
<dbReference type="InterPro" id="IPR041667">
    <property type="entry name" value="Cupin_8"/>
</dbReference>
<organism evidence="2 3">
    <name type="scientific">Spartinivicinus poritis</name>
    <dbReference type="NCBI Taxonomy" id="2994640"/>
    <lineage>
        <taxon>Bacteria</taxon>
        <taxon>Pseudomonadati</taxon>
        <taxon>Pseudomonadota</taxon>
        <taxon>Gammaproteobacteria</taxon>
        <taxon>Oceanospirillales</taxon>
        <taxon>Zooshikellaceae</taxon>
        <taxon>Spartinivicinus</taxon>
    </lineage>
</organism>
<name>A0ABT5UA39_9GAMM</name>
<sequence length="356" mass="41716">MQYKEIIEFDTISADEFYENYFLKNTPCVVRKGATHWQATKVWEDDNYLRKIAGNRQVFQTTSVRGDLGFDHQSPISQVRFSDFLGVYQENPRLYVNDSNMPSILVQDLGTHSMLEGFKKVEPYEMRVGMFMGAGEQLAPLHYDDEENIYVLINGQKEFLLFDIADFNSMYPCDNAFLPDFSLVDLDNIDYKRFPALKAVSCYQVKLNAGDILFVPGYWWHAVKALGRSIALSWVRLDRRGQFMAFEKLVRNDVFPTDKKCLENMLDNPDETIISTWAALGTDSILENDLFETYLRLSLLYVHSSQQKEDVYPIEQEFQRLRQPVFDILRRNEHKYSYPVLYLMQNFFRVNLGLFN</sequence>
<dbReference type="RefSeq" id="WP_274688358.1">
    <property type="nucleotide sequence ID" value="NZ_JAPMOU010000008.1"/>
</dbReference>
<reference evidence="2 3" key="1">
    <citation type="submission" date="2022-11" db="EMBL/GenBank/DDBJ databases">
        <title>Spartinivicinus poritis sp. nov., isolated from scleractinian coral Porites lutea.</title>
        <authorList>
            <person name="Zhang G."/>
            <person name="Cai L."/>
            <person name="Wei Q."/>
        </authorList>
    </citation>
    <scope>NUCLEOTIDE SEQUENCE [LARGE SCALE GENOMIC DNA]</scope>
    <source>
        <strain evidence="2 3">A2-2</strain>
    </source>
</reference>
<dbReference type="PROSITE" id="PS51184">
    <property type="entry name" value="JMJC"/>
    <property type="match status" value="1"/>
</dbReference>
<dbReference type="Proteomes" id="UP001528823">
    <property type="component" value="Unassembled WGS sequence"/>
</dbReference>
<dbReference type="SMART" id="SM00558">
    <property type="entry name" value="JmjC"/>
    <property type="match status" value="1"/>
</dbReference>
<evidence type="ECO:0000313" key="2">
    <source>
        <dbReference type="EMBL" id="MDE1461999.1"/>
    </source>
</evidence>
<dbReference type="InterPro" id="IPR003347">
    <property type="entry name" value="JmjC_dom"/>
</dbReference>
<accession>A0ABT5UA39</accession>
<dbReference type="Gene3D" id="2.60.120.650">
    <property type="entry name" value="Cupin"/>
    <property type="match status" value="1"/>
</dbReference>
<dbReference type="EMBL" id="JAPMOU010000008">
    <property type="protein sequence ID" value="MDE1461999.1"/>
    <property type="molecule type" value="Genomic_DNA"/>
</dbReference>
<evidence type="ECO:0000313" key="3">
    <source>
        <dbReference type="Proteomes" id="UP001528823"/>
    </source>
</evidence>
<dbReference type="PANTHER" id="PTHR12461">
    <property type="entry name" value="HYPOXIA-INDUCIBLE FACTOR 1 ALPHA INHIBITOR-RELATED"/>
    <property type="match status" value="1"/>
</dbReference>
<keyword evidence="3" id="KW-1185">Reference proteome</keyword>
<evidence type="ECO:0000259" key="1">
    <source>
        <dbReference type="PROSITE" id="PS51184"/>
    </source>
</evidence>
<feature type="domain" description="JmjC" evidence="1">
    <location>
        <begin position="90"/>
        <end position="253"/>
    </location>
</feature>
<comment type="caution">
    <text evidence="2">The sequence shown here is derived from an EMBL/GenBank/DDBJ whole genome shotgun (WGS) entry which is preliminary data.</text>
</comment>
<dbReference type="SUPFAM" id="SSF51197">
    <property type="entry name" value="Clavaminate synthase-like"/>
    <property type="match status" value="1"/>
</dbReference>
<proteinExistence type="predicted"/>
<dbReference type="Pfam" id="PF13621">
    <property type="entry name" value="Cupin_8"/>
    <property type="match status" value="1"/>
</dbReference>
<dbReference type="PANTHER" id="PTHR12461:SF105">
    <property type="entry name" value="HYPOXIA-INDUCIBLE FACTOR 1-ALPHA INHIBITOR"/>
    <property type="match status" value="1"/>
</dbReference>
<gene>
    <name evidence="2" type="ORF">ORQ98_08450</name>
</gene>